<dbReference type="GO" id="GO:0016887">
    <property type="term" value="F:ATP hydrolysis activity"/>
    <property type="evidence" value="ECO:0007669"/>
    <property type="project" value="InterPro"/>
</dbReference>
<dbReference type="Gene3D" id="3.40.50.300">
    <property type="entry name" value="P-loop containing nucleotide triphosphate hydrolases"/>
    <property type="match status" value="1"/>
</dbReference>
<protein>
    <recommendedName>
        <fullName evidence="10">ABC transporter domain-containing protein</fullName>
    </recommendedName>
</protein>
<comment type="similarity">
    <text evidence="2">Belongs to the ABC transporter superfamily. ABCC family. Conjugate transporter (TC 3.A.1.208) subfamily.</text>
</comment>
<reference evidence="11" key="1">
    <citation type="submission" date="2020-05" db="EMBL/GenBank/DDBJ databases">
        <title>Phylogenomic resolution of chytrid fungi.</title>
        <authorList>
            <person name="Stajich J.E."/>
            <person name="Amses K."/>
            <person name="Simmons R."/>
            <person name="Seto K."/>
            <person name="Myers J."/>
            <person name="Bonds A."/>
            <person name="Quandt C.A."/>
            <person name="Barry K."/>
            <person name="Liu P."/>
            <person name="Grigoriev I."/>
            <person name="Longcore J.E."/>
            <person name="James T.Y."/>
        </authorList>
    </citation>
    <scope>NUCLEOTIDE SEQUENCE</scope>
    <source>
        <strain evidence="11">JEL0513</strain>
    </source>
</reference>
<dbReference type="CDD" id="cd03244">
    <property type="entry name" value="ABCC_MRP_domain2"/>
    <property type="match status" value="1"/>
</dbReference>
<feature type="domain" description="ABC transporter" evidence="10">
    <location>
        <begin position="1"/>
        <end position="228"/>
    </location>
</feature>
<dbReference type="FunFam" id="3.40.50.300:FF:000610">
    <property type="entry name" value="Multidrug resistance-associated ABC transporter"/>
    <property type="match status" value="1"/>
</dbReference>
<dbReference type="PANTHER" id="PTHR24223">
    <property type="entry name" value="ATP-BINDING CASSETTE SUB-FAMILY C"/>
    <property type="match status" value="1"/>
</dbReference>
<keyword evidence="3" id="KW-0813">Transport</keyword>
<keyword evidence="4" id="KW-0812">Transmembrane</keyword>
<evidence type="ECO:0000313" key="11">
    <source>
        <dbReference type="EMBL" id="KAJ3112068.1"/>
    </source>
</evidence>
<dbReference type="GO" id="GO:0000329">
    <property type="term" value="C:fungal-type vacuole membrane"/>
    <property type="evidence" value="ECO:0007669"/>
    <property type="project" value="UniProtKB-ARBA"/>
</dbReference>
<evidence type="ECO:0000256" key="4">
    <source>
        <dbReference type="ARBA" id="ARBA00022692"/>
    </source>
</evidence>
<proteinExistence type="inferred from homology"/>
<dbReference type="InterPro" id="IPR017871">
    <property type="entry name" value="ABC_transporter-like_CS"/>
</dbReference>
<dbReference type="SMART" id="SM00382">
    <property type="entry name" value="AAA"/>
    <property type="match status" value="1"/>
</dbReference>
<dbReference type="GO" id="GO:0042626">
    <property type="term" value="F:ATPase-coupled transmembrane transporter activity"/>
    <property type="evidence" value="ECO:0007669"/>
    <property type="project" value="TreeGrafter"/>
</dbReference>
<comment type="subcellular location">
    <subcellularLocation>
        <location evidence="1">Vacuole membrane</location>
        <topology evidence="1">Multi-pass membrane protein</topology>
    </subcellularLocation>
</comment>
<dbReference type="PANTHER" id="PTHR24223:SF443">
    <property type="entry name" value="MULTIDRUG-RESISTANCE LIKE PROTEIN 1, ISOFORM I"/>
    <property type="match status" value="1"/>
</dbReference>
<keyword evidence="9" id="KW-0472">Membrane</keyword>
<dbReference type="InterPro" id="IPR027417">
    <property type="entry name" value="P-loop_NTPase"/>
</dbReference>
<dbReference type="InterPro" id="IPR050173">
    <property type="entry name" value="ABC_transporter_C-like"/>
</dbReference>
<evidence type="ECO:0000256" key="8">
    <source>
        <dbReference type="ARBA" id="ARBA00022989"/>
    </source>
</evidence>
<evidence type="ECO:0000256" key="6">
    <source>
        <dbReference type="ARBA" id="ARBA00022741"/>
    </source>
</evidence>
<dbReference type="Proteomes" id="UP001211907">
    <property type="component" value="Unassembled WGS sequence"/>
</dbReference>
<keyword evidence="7" id="KW-0067">ATP-binding</keyword>
<evidence type="ECO:0000256" key="7">
    <source>
        <dbReference type="ARBA" id="ARBA00022840"/>
    </source>
</evidence>
<dbReference type="Pfam" id="PF00005">
    <property type="entry name" value="ABC_tran"/>
    <property type="match status" value="1"/>
</dbReference>
<gene>
    <name evidence="11" type="ORF">HK100_002458</name>
</gene>
<evidence type="ECO:0000259" key="10">
    <source>
        <dbReference type="PROSITE" id="PS50893"/>
    </source>
</evidence>
<dbReference type="PROSITE" id="PS50893">
    <property type="entry name" value="ABC_TRANSPORTER_2"/>
    <property type="match status" value="1"/>
</dbReference>
<evidence type="ECO:0000256" key="1">
    <source>
        <dbReference type="ARBA" id="ARBA00004128"/>
    </source>
</evidence>
<dbReference type="InterPro" id="IPR003593">
    <property type="entry name" value="AAA+_ATPase"/>
</dbReference>
<keyword evidence="6" id="KW-0547">Nucleotide-binding</keyword>
<evidence type="ECO:0000256" key="9">
    <source>
        <dbReference type="ARBA" id="ARBA00023136"/>
    </source>
</evidence>
<organism evidence="11 12">
    <name type="scientific">Physocladia obscura</name>
    <dbReference type="NCBI Taxonomy" id="109957"/>
    <lineage>
        <taxon>Eukaryota</taxon>
        <taxon>Fungi</taxon>
        <taxon>Fungi incertae sedis</taxon>
        <taxon>Chytridiomycota</taxon>
        <taxon>Chytridiomycota incertae sedis</taxon>
        <taxon>Chytridiomycetes</taxon>
        <taxon>Chytridiales</taxon>
        <taxon>Chytriomycetaceae</taxon>
        <taxon>Physocladia</taxon>
    </lineage>
</organism>
<evidence type="ECO:0000313" key="12">
    <source>
        <dbReference type="Proteomes" id="UP001211907"/>
    </source>
</evidence>
<evidence type="ECO:0000256" key="3">
    <source>
        <dbReference type="ARBA" id="ARBA00022448"/>
    </source>
</evidence>
<evidence type="ECO:0000256" key="2">
    <source>
        <dbReference type="ARBA" id="ARBA00009726"/>
    </source>
</evidence>
<evidence type="ECO:0000256" key="5">
    <source>
        <dbReference type="ARBA" id="ARBA00022737"/>
    </source>
</evidence>
<dbReference type="InterPro" id="IPR003439">
    <property type="entry name" value="ABC_transporter-like_ATP-bd"/>
</dbReference>
<sequence>MRYAPNLPKVLNQISFKIDGGSKIGIVGRTGSGKSSLMQVLFRMTEAEQGQIVIDGIEAGKLGLQDLRTALAIIPQDPVVFSGTFRSNMDPFSEYTDAQLWDALARSGLKTKVSKTNKQLDGHVDAGGENLSVGERQLLCLSRAMLKTPKILIMDEATANVDYETDAMIQKALREDFKDATVLTIAHRLNTIMDYDRVMVLDHGKLSEYDSPKALLENSESMFHALVMQTGDQNAEILKKMTI</sequence>
<comment type="caution">
    <text evidence="11">The sequence shown here is derived from an EMBL/GenBank/DDBJ whole genome shotgun (WGS) entry which is preliminary data.</text>
</comment>
<dbReference type="EMBL" id="JADGJH010001576">
    <property type="protein sequence ID" value="KAJ3112068.1"/>
    <property type="molecule type" value="Genomic_DNA"/>
</dbReference>
<dbReference type="AlphaFoldDB" id="A0AAD5SVC4"/>
<keyword evidence="12" id="KW-1185">Reference proteome</keyword>
<dbReference type="SUPFAM" id="SSF52540">
    <property type="entry name" value="P-loop containing nucleoside triphosphate hydrolases"/>
    <property type="match status" value="1"/>
</dbReference>
<accession>A0AAD5SVC4</accession>
<name>A0AAD5SVC4_9FUNG</name>
<dbReference type="GO" id="GO:0005524">
    <property type="term" value="F:ATP binding"/>
    <property type="evidence" value="ECO:0007669"/>
    <property type="project" value="UniProtKB-KW"/>
</dbReference>
<dbReference type="PROSITE" id="PS00211">
    <property type="entry name" value="ABC_TRANSPORTER_1"/>
    <property type="match status" value="1"/>
</dbReference>
<keyword evidence="5" id="KW-0677">Repeat</keyword>
<keyword evidence="8" id="KW-1133">Transmembrane helix</keyword>